<evidence type="ECO:0000313" key="1">
    <source>
        <dbReference type="Proteomes" id="UP000887579"/>
    </source>
</evidence>
<reference evidence="2" key="1">
    <citation type="submission" date="2022-11" db="UniProtKB">
        <authorList>
            <consortium name="WormBaseParasite"/>
        </authorList>
    </citation>
    <scope>IDENTIFICATION</scope>
</reference>
<evidence type="ECO:0000313" key="2">
    <source>
        <dbReference type="WBParaSite" id="ES5_v2.g9719.t1"/>
    </source>
</evidence>
<proteinExistence type="predicted"/>
<protein>
    <submittedName>
        <fullName evidence="2">Uncharacterized protein</fullName>
    </submittedName>
</protein>
<sequence length="366" mass="40581">MVNFDDLISFIFIQIKSLLIPGSIRANCTRVNSDFKDPAAFDHDQPSSKYFLTHLSATQLTLLCLGTLATFSLFGIGIIQTKYILTYVSERKKRKLLLILAFLFPSSAALCLTGMFMPRAATINTSLGLFVFLFAISALIRLCRVLNGGWENLADDMEQRGHRISLMNPPFCCVLWCLPTLPPTSENLRFFELAVSQAPAVRALVLVTEIVAIAEYREYSAFWLQLCDTVSLASLLALVFGFHALSRASGPTLSKFSYSTLFRLVDFGLLFFSAQEPLIFENIFVRFGAIGCTATLNPHDQARFICNFVIILQLLLLSISACMYLRPSRSALFDNHPRGYLSCASTVVITEGDVSSDSSQSALIIP</sequence>
<name>A0AC34GXY6_9BILA</name>
<dbReference type="Proteomes" id="UP000887579">
    <property type="component" value="Unplaced"/>
</dbReference>
<dbReference type="WBParaSite" id="ES5_v2.g9719.t1">
    <property type="protein sequence ID" value="ES5_v2.g9719.t1"/>
    <property type="gene ID" value="ES5_v2.g9719"/>
</dbReference>
<organism evidence="1 2">
    <name type="scientific">Panagrolaimus sp. ES5</name>
    <dbReference type="NCBI Taxonomy" id="591445"/>
    <lineage>
        <taxon>Eukaryota</taxon>
        <taxon>Metazoa</taxon>
        <taxon>Ecdysozoa</taxon>
        <taxon>Nematoda</taxon>
        <taxon>Chromadorea</taxon>
        <taxon>Rhabditida</taxon>
        <taxon>Tylenchina</taxon>
        <taxon>Panagrolaimomorpha</taxon>
        <taxon>Panagrolaimoidea</taxon>
        <taxon>Panagrolaimidae</taxon>
        <taxon>Panagrolaimus</taxon>
    </lineage>
</organism>
<accession>A0AC34GXY6</accession>